<dbReference type="GO" id="GO:0003677">
    <property type="term" value="F:DNA binding"/>
    <property type="evidence" value="ECO:0007669"/>
    <property type="project" value="InterPro"/>
</dbReference>
<feature type="compositionally biased region" description="Basic residues" evidence="3">
    <location>
        <begin position="53"/>
        <end position="62"/>
    </location>
</feature>
<sequence>MTTSTGKRSFRACLRCRHRKTKCDLDGSSGRKEPPCRSCHLSGNDCVLVQSRRGQRRNKATRTARDDATDISEALVHENESTATSSGPSPTLLDTDQSTMCARSLPEPFESSKEIEVELRNPSDALEILARSDERLLLASTPTLADDATSAAPSMQATKNGSITLDEFELLTTGILQMGVILELLQKYTKTYHPHYPIVPAWLHSPMVIEKIRKSEHFLLTVLLTVASRDSTQHVLVHRYCWEHAQKLLLEVLLARPSTQTPRTVEGLLVLAEWLPHIESKLKTKEVPGNLFTEDRRAWSLVGLAIRQGYMLRLDRGAFRKSRDYTTQEQSEQERLVWHFVYLADRHISVRLGQSFWSRGPSLSSQFTADDFPSLKPRSGDLYDHSAILQANLDLVQILYNAHLILYASAERTQALIKDGDYARYLDDFLGAAAMWMTTWRRLDNSSVVPNSVFITYEYVCLYVNAFSFQAVVARSVKDPRSHPKTHATNDISLEEGFHRSTLSLPDGLYINGAIRAATKLLERLTSLDPHSEVQYLPSRFFLYAVYAAVFLHKVVNLNVSNVKTQLNAINGLVSRLISTMKEASTTGTHVCHIYSEMLERLWHCRNPMQESSRRLFLNTELDLDHTLHGPFVDQLSLTQPLNGSVFEDQLAGDALLNAEAGSSNISSSTWQNPWISYDVSTLPSWEGLTMDHCWPGVTDFSQLIDPSINA</sequence>
<dbReference type="CDD" id="cd00067">
    <property type="entry name" value="GAL4"/>
    <property type="match status" value="1"/>
</dbReference>
<dbReference type="PANTHER" id="PTHR31644">
    <property type="entry name" value="TRANSCRIPTIONAL ACTIVATOR ARO80-RELATED"/>
    <property type="match status" value="1"/>
</dbReference>
<feature type="domain" description="Zn(2)-C6 fungal-type" evidence="4">
    <location>
        <begin position="12"/>
        <end position="48"/>
    </location>
</feature>
<dbReference type="PANTHER" id="PTHR31644:SF1">
    <property type="entry name" value="ZN(II)2CYS6 TRANSCRIPTION FACTOR (EUROFUNG)"/>
    <property type="match status" value="1"/>
</dbReference>
<keyword evidence="6" id="KW-1185">Reference proteome</keyword>
<protein>
    <recommendedName>
        <fullName evidence="4">Zn(2)-C6 fungal-type domain-containing protein</fullName>
    </recommendedName>
</protein>
<dbReference type="VEuPathDB" id="FungiDB:CC77DRAFT_949507"/>
<accession>A0A177D4Q0</accession>
<dbReference type="InterPro" id="IPR001138">
    <property type="entry name" value="Zn2Cys6_DnaBD"/>
</dbReference>
<dbReference type="KEGG" id="aalt:CC77DRAFT_949507"/>
<name>A0A177D4Q0_ALTAL</name>
<dbReference type="EMBL" id="KV441503">
    <property type="protein sequence ID" value="OAG14082.1"/>
    <property type="molecule type" value="Genomic_DNA"/>
</dbReference>
<dbReference type="AlphaFoldDB" id="A0A177D4Q0"/>
<dbReference type="PROSITE" id="PS50048">
    <property type="entry name" value="ZN2_CY6_FUNGAL_2"/>
    <property type="match status" value="1"/>
</dbReference>
<dbReference type="CDD" id="cd12148">
    <property type="entry name" value="fungal_TF_MHR"/>
    <property type="match status" value="1"/>
</dbReference>
<dbReference type="SUPFAM" id="SSF57701">
    <property type="entry name" value="Zn2/Cys6 DNA-binding domain"/>
    <property type="match status" value="1"/>
</dbReference>
<dbReference type="Proteomes" id="UP000077248">
    <property type="component" value="Unassembled WGS sequence"/>
</dbReference>
<dbReference type="SMART" id="SM00066">
    <property type="entry name" value="GAL4"/>
    <property type="match status" value="1"/>
</dbReference>
<keyword evidence="2" id="KW-0539">Nucleus</keyword>
<evidence type="ECO:0000256" key="1">
    <source>
        <dbReference type="ARBA" id="ARBA00022723"/>
    </source>
</evidence>
<proteinExistence type="predicted"/>
<dbReference type="RefSeq" id="XP_018379503.1">
    <property type="nucleotide sequence ID" value="XM_018535262.1"/>
</dbReference>
<evidence type="ECO:0000256" key="2">
    <source>
        <dbReference type="ARBA" id="ARBA00023242"/>
    </source>
</evidence>
<evidence type="ECO:0000313" key="6">
    <source>
        <dbReference type="Proteomes" id="UP000077248"/>
    </source>
</evidence>
<dbReference type="GO" id="GO:0008270">
    <property type="term" value="F:zinc ion binding"/>
    <property type="evidence" value="ECO:0007669"/>
    <property type="project" value="InterPro"/>
</dbReference>
<dbReference type="Pfam" id="PF00172">
    <property type="entry name" value="Zn_clus"/>
    <property type="match status" value="1"/>
</dbReference>
<dbReference type="InterPro" id="IPR007219">
    <property type="entry name" value="XnlR_reg_dom"/>
</dbReference>
<feature type="region of interest" description="Disordered" evidence="3">
    <location>
        <begin position="53"/>
        <end position="96"/>
    </location>
</feature>
<dbReference type="InterPro" id="IPR052780">
    <property type="entry name" value="AAA_Catabolism_Regulators"/>
</dbReference>
<dbReference type="GO" id="GO:0000981">
    <property type="term" value="F:DNA-binding transcription factor activity, RNA polymerase II-specific"/>
    <property type="evidence" value="ECO:0007669"/>
    <property type="project" value="InterPro"/>
</dbReference>
<dbReference type="OMA" id="TESHICH"/>
<gene>
    <name evidence="5" type="ORF">CC77DRAFT_949507</name>
</gene>
<evidence type="ECO:0000313" key="5">
    <source>
        <dbReference type="EMBL" id="OAG14082.1"/>
    </source>
</evidence>
<dbReference type="InterPro" id="IPR036864">
    <property type="entry name" value="Zn2-C6_fun-type_DNA-bd_sf"/>
</dbReference>
<evidence type="ECO:0000259" key="4">
    <source>
        <dbReference type="PROSITE" id="PS50048"/>
    </source>
</evidence>
<feature type="compositionally biased region" description="Polar residues" evidence="3">
    <location>
        <begin position="81"/>
        <end position="96"/>
    </location>
</feature>
<keyword evidence="1" id="KW-0479">Metal-binding</keyword>
<organism evidence="5 6">
    <name type="scientific">Alternaria alternata</name>
    <name type="common">Alternaria rot fungus</name>
    <name type="synonym">Torula alternata</name>
    <dbReference type="NCBI Taxonomy" id="5599"/>
    <lineage>
        <taxon>Eukaryota</taxon>
        <taxon>Fungi</taxon>
        <taxon>Dikarya</taxon>
        <taxon>Ascomycota</taxon>
        <taxon>Pezizomycotina</taxon>
        <taxon>Dothideomycetes</taxon>
        <taxon>Pleosporomycetidae</taxon>
        <taxon>Pleosporales</taxon>
        <taxon>Pleosporineae</taxon>
        <taxon>Pleosporaceae</taxon>
        <taxon>Alternaria</taxon>
        <taxon>Alternaria sect. Alternaria</taxon>
        <taxon>Alternaria alternata complex</taxon>
    </lineage>
</organism>
<dbReference type="SMART" id="SM00906">
    <property type="entry name" value="Fungal_trans"/>
    <property type="match status" value="1"/>
</dbReference>
<evidence type="ECO:0000256" key="3">
    <source>
        <dbReference type="SAM" id="MobiDB-lite"/>
    </source>
</evidence>
<dbReference type="PROSITE" id="PS00463">
    <property type="entry name" value="ZN2_CY6_FUNGAL_1"/>
    <property type="match status" value="1"/>
</dbReference>
<dbReference type="GeneID" id="29120856"/>
<dbReference type="GO" id="GO:0006351">
    <property type="term" value="P:DNA-templated transcription"/>
    <property type="evidence" value="ECO:0007669"/>
    <property type="project" value="InterPro"/>
</dbReference>
<dbReference type="GO" id="GO:0005634">
    <property type="term" value="C:nucleus"/>
    <property type="evidence" value="ECO:0007669"/>
    <property type="project" value="TreeGrafter"/>
</dbReference>
<dbReference type="Gene3D" id="4.10.240.10">
    <property type="entry name" value="Zn(2)-C6 fungal-type DNA-binding domain"/>
    <property type="match status" value="1"/>
</dbReference>
<reference evidence="5 6" key="1">
    <citation type="submission" date="2016-05" db="EMBL/GenBank/DDBJ databases">
        <title>Comparative analysis of secretome profiles of manganese(II)-oxidizing ascomycete fungi.</title>
        <authorList>
            <consortium name="DOE Joint Genome Institute"/>
            <person name="Zeiner C.A."/>
            <person name="Purvine S.O."/>
            <person name="Zink E.M."/>
            <person name="Wu S."/>
            <person name="Pasa-Tolic L."/>
            <person name="Chaput D.L."/>
            <person name="Haridas S."/>
            <person name="Grigoriev I.V."/>
            <person name="Santelli C.M."/>
            <person name="Hansel C.M."/>
        </authorList>
    </citation>
    <scope>NUCLEOTIDE SEQUENCE [LARGE SCALE GENOMIC DNA]</scope>
    <source>
        <strain evidence="5 6">SRC1lrK2f</strain>
    </source>
</reference>